<gene>
    <name evidence="3" type="ORF">J2W94_002004</name>
</gene>
<sequence length="617" mass="65443">MNLSLWLAALLGLAVALAWVRLGLWQRRTPAASRSRSWRLALLWLLQPVCATLLYFTLSPPTLPTEAGTLVVATAGATRTGTQATGDRLLALPEAPALPNAERVPDLATALRRHPGMQRLRVIGAGLEPRDRDAVRGLSLVFDAPALPRGMVRLDGPQRVAAGAAFQVGGQVNGVDQGSVELLDPAGRRVDASPLPATGAFVLAGTARVPGLATFTVRVRDAQRKPLQDVPVPVWIVADPAPRVLLLAGAPSPELKYLRRWATDAGLPLHIQLSVGDGLQLGDAPLPLNAATLQRFDLVVLDERSWAALGVGERAALVDALRKGLGILLRVTGPLPDATRRQWQALGFALSAGADTAAVRLPAESIDEEALRARRGPGTADTAAAPNGMQDGNPALSRRALKLGGVDATPLLRDADGNVLAVWRAEQRGRVAVWSMTDSFALVLSGQGARHAELWSSAFATLARAQTDSAPRIEQQPHEQQRLALCGLGGKPRVVAPDGQVAVLLTDPATGDSACAAYWPRHAGWHLLRQTDAEAGEREWPFFVYATDAAAGLRAAELRDATLRLQAVPLSAAGKSNDPAAPGRRGPSWPWLLAWLVSAGALWWLERARAGRTSVAT</sequence>
<evidence type="ECO:0000313" key="3">
    <source>
        <dbReference type="EMBL" id="MDR6841719.1"/>
    </source>
</evidence>
<name>A0ABU1RSH2_9GAMM</name>
<dbReference type="RefSeq" id="WP_310092765.1">
    <property type="nucleotide sequence ID" value="NZ_JAVDTT010000002.1"/>
</dbReference>
<feature type="transmembrane region" description="Helical" evidence="2">
    <location>
        <begin position="6"/>
        <end position="25"/>
    </location>
</feature>
<feature type="region of interest" description="Disordered" evidence="1">
    <location>
        <begin position="373"/>
        <end position="393"/>
    </location>
</feature>
<comment type="caution">
    <text evidence="3">The sequence shown here is derived from an EMBL/GenBank/DDBJ whole genome shotgun (WGS) entry which is preliminary data.</text>
</comment>
<evidence type="ECO:0000256" key="2">
    <source>
        <dbReference type="SAM" id="Phobius"/>
    </source>
</evidence>
<reference evidence="3 4" key="1">
    <citation type="submission" date="2023-07" db="EMBL/GenBank/DDBJ databases">
        <title>Sorghum-associated microbial communities from plants grown in Nebraska, USA.</title>
        <authorList>
            <person name="Schachtman D."/>
        </authorList>
    </citation>
    <scope>NUCLEOTIDE SEQUENCE [LARGE SCALE GENOMIC DNA]</scope>
    <source>
        <strain evidence="3 4">BE107</strain>
    </source>
</reference>
<keyword evidence="2" id="KW-0472">Membrane</keyword>
<evidence type="ECO:0000256" key="1">
    <source>
        <dbReference type="SAM" id="MobiDB-lite"/>
    </source>
</evidence>
<dbReference type="InterPro" id="IPR029062">
    <property type="entry name" value="Class_I_gatase-like"/>
</dbReference>
<accession>A0ABU1RSH2</accession>
<dbReference type="EMBL" id="JAVDTT010000002">
    <property type="protein sequence ID" value="MDR6841719.1"/>
    <property type="molecule type" value="Genomic_DNA"/>
</dbReference>
<evidence type="ECO:0008006" key="5">
    <source>
        <dbReference type="Google" id="ProtNLM"/>
    </source>
</evidence>
<feature type="transmembrane region" description="Helical" evidence="2">
    <location>
        <begin position="37"/>
        <end position="58"/>
    </location>
</feature>
<dbReference type="Proteomes" id="UP001254759">
    <property type="component" value="Unassembled WGS sequence"/>
</dbReference>
<keyword evidence="2" id="KW-0812">Transmembrane</keyword>
<keyword evidence="4" id="KW-1185">Reference proteome</keyword>
<organism evidence="3 4">
    <name type="scientific">Pseudoxanthomonas sacheonensis</name>
    <dbReference type="NCBI Taxonomy" id="443615"/>
    <lineage>
        <taxon>Bacteria</taxon>
        <taxon>Pseudomonadati</taxon>
        <taxon>Pseudomonadota</taxon>
        <taxon>Gammaproteobacteria</taxon>
        <taxon>Lysobacterales</taxon>
        <taxon>Lysobacteraceae</taxon>
        <taxon>Pseudoxanthomonas</taxon>
    </lineage>
</organism>
<protein>
    <recommendedName>
        <fullName evidence="5">Carboxypeptidase regulatory-like domain-containing protein</fullName>
    </recommendedName>
</protein>
<evidence type="ECO:0000313" key="4">
    <source>
        <dbReference type="Proteomes" id="UP001254759"/>
    </source>
</evidence>
<keyword evidence="2" id="KW-1133">Transmembrane helix</keyword>
<proteinExistence type="predicted"/>
<dbReference type="SUPFAM" id="SSF52317">
    <property type="entry name" value="Class I glutamine amidotransferase-like"/>
    <property type="match status" value="1"/>
</dbReference>